<dbReference type="InterPro" id="IPR050490">
    <property type="entry name" value="Bact_solute-bd_prot1"/>
</dbReference>
<proteinExistence type="predicted"/>
<dbReference type="AlphaFoldDB" id="A0A9D2MSP4"/>
<evidence type="ECO:0000256" key="2">
    <source>
        <dbReference type="SAM" id="SignalP"/>
    </source>
</evidence>
<gene>
    <name evidence="3" type="ORF">H9763_11300</name>
</gene>
<dbReference type="PANTHER" id="PTHR43649">
    <property type="entry name" value="ARABINOSE-BINDING PROTEIN-RELATED"/>
    <property type="match status" value="1"/>
</dbReference>
<keyword evidence="2" id="KW-0732">Signal</keyword>
<reference evidence="3" key="2">
    <citation type="submission" date="2021-04" db="EMBL/GenBank/DDBJ databases">
        <authorList>
            <person name="Gilroy R."/>
        </authorList>
    </citation>
    <scope>NUCLEOTIDE SEQUENCE</scope>
    <source>
        <strain evidence="3">USAMLcec3-2134</strain>
    </source>
</reference>
<dbReference type="InterPro" id="IPR006059">
    <property type="entry name" value="SBP"/>
</dbReference>
<dbReference type="EMBL" id="DWXE01000042">
    <property type="protein sequence ID" value="HJB92034.1"/>
    <property type="molecule type" value="Genomic_DNA"/>
</dbReference>
<name>A0A9D2MSP4_9FIRM</name>
<comment type="caution">
    <text evidence="3">The sequence shown here is derived from an EMBL/GenBank/DDBJ whole genome shotgun (WGS) entry which is preliminary data.</text>
</comment>
<evidence type="ECO:0000313" key="3">
    <source>
        <dbReference type="EMBL" id="HJB92034.1"/>
    </source>
</evidence>
<dbReference type="SUPFAM" id="SSF53850">
    <property type="entry name" value="Periplasmic binding protein-like II"/>
    <property type="match status" value="1"/>
</dbReference>
<protein>
    <submittedName>
        <fullName evidence="3">Extracellular solute-binding protein</fullName>
    </submittedName>
</protein>
<evidence type="ECO:0000313" key="4">
    <source>
        <dbReference type="Proteomes" id="UP000886883"/>
    </source>
</evidence>
<evidence type="ECO:0000256" key="1">
    <source>
        <dbReference type="SAM" id="MobiDB-lite"/>
    </source>
</evidence>
<feature type="chain" id="PRO_5039622439" evidence="2">
    <location>
        <begin position="21"/>
        <end position="471"/>
    </location>
</feature>
<reference evidence="3" key="1">
    <citation type="journal article" date="2021" name="PeerJ">
        <title>Extensive microbial diversity within the chicken gut microbiome revealed by metagenomics and culture.</title>
        <authorList>
            <person name="Gilroy R."/>
            <person name="Ravi A."/>
            <person name="Getino M."/>
            <person name="Pursley I."/>
            <person name="Horton D.L."/>
            <person name="Alikhan N.F."/>
            <person name="Baker D."/>
            <person name="Gharbi K."/>
            <person name="Hall N."/>
            <person name="Watson M."/>
            <person name="Adriaenssens E.M."/>
            <person name="Foster-Nyarko E."/>
            <person name="Jarju S."/>
            <person name="Secka A."/>
            <person name="Antonio M."/>
            <person name="Oren A."/>
            <person name="Chaudhuri R.R."/>
            <person name="La Ragione R."/>
            <person name="Hildebrand F."/>
            <person name="Pallen M.J."/>
        </authorList>
    </citation>
    <scope>NUCLEOTIDE SEQUENCE</scope>
    <source>
        <strain evidence="3">USAMLcec3-2134</strain>
    </source>
</reference>
<feature type="region of interest" description="Disordered" evidence="1">
    <location>
        <begin position="23"/>
        <end position="49"/>
    </location>
</feature>
<dbReference type="Proteomes" id="UP000886883">
    <property type="component" value="Unassembled WGS sequence"/>
</dbReference>
<organism evidence="3 4">
    <name type="scientific">Candidatus Eisenbergiella merdigallinarum</name>
    <dbReference type="NCBI Taxonomy" id="2838552"/>
    <lineage>
        <taxon>Bacteria</taxon>
        <taxon>Bacillati</taxon>
        <taxon>Bacillota</taxon>
        <taxon>Clostridia</taxon>
        <taxon>Lachnospirales</taxon>
        <taxon>Lachnospiraceae</taxon>
        <taxon>Eisenbergiella</taxon>
    </lineage>
</organism>
<dbReference type="Pfam" id="PF01547">
    <property type="entry name" value="SBP_bac_1"/>
    <property type="match status" value="1"/>
</dbReference>
<dbReference type="Gene3D" id="3.40.190.10">
    <property type="entry name" value="Periplasmic binding protein-like II"/>
    <property type="match status" value="2"/>
</dbReference>
<feature type="signal peptide" evidence="2">
    <location>
        <begin position="1"/>
        <end position="20"/>
    </location>
</feature>
<dbReference type="PANTHER" id="PTHR43649:SF12">
    <property type="entry name" value="DIACETYLCHITOBIOSE BINDING PROTEIN DASA"/>
    <property type="match status" value="1"/>
</dbReference>
<dbReference type="PROSITE" id="PS51257">
    <property type="entry name" value="PROKAR_LIPOPROTEIN"/>
    <property type="match status" value="1"/>
</dbReference>
<sequence>MKKKIIAVVLASALCASLTACQSGSQPAADSAPVKEEPASEALADSEPAAETAEEGQDAEAELSAKSIVVPEGTELNITTTFAGEESNVQLYQDKVQAWMDKTGCVVNDSSATADETMKARVIADFETGAEPDVLFYFNGNDSDPFVEAGKVVSIEEIRSVYPDYADNMKESMLEATASPADGVPYSVPFYGYWEGMFVNKEVCEAAGVEIPGADTSWEEFLEICQTIKDAGYTPIAVSLAKEPHYWFEFAIYNHTSPSTHTAVPASLDDATGQAWIAGLTDIKDLYEKGFLSENTNTAEASEVFQSFIDGKSAFYVDGSWKCGGIADSTDQIENFTVTYVPGANDRKSTDIIGGLSSGWYISRKAWEDEAKRAAAVSFITDITTDESVSEFAGVAATALINGATVDESALNQVQIESLEMTGNATAVAGAAQDLLTQDQRAPIFDHMAEIVTGQIAIEDAVQQVIDNMAE</sequence>
<accession>A0A9D2MSP4</accession>